<evidence type="ECO:0000313" key="2">
    <source>
        <dbReference type="EMBL" id="MBU2760788.1"/>
    </source>
</evidence>
<evidence type="ECO:0000259" key="1">
    <source>
        <dbReference type="Pfam" id="PF00535"/>
    </source>
</evidence>
<feature type="domain" description="Glycosyltransferase 2-like" evidence="1">
    <location>
        <begin position="16"/>
        <end position="149"/>
    </location>
</feature>
<protein>
    <submittedName>
        <fullName evidence="2">Glycosyltransferase family 2 protein</fullName>
    </submittedName>
</protein>
<dbReference type="PANTHER" id="PTHR22916:SF3">
    <property type="entry name" value="UDP-GLCNAC:BETAGAL BETA-1,3-N-ACETYLGLUCOSAMINYLTRANSFERASE-LIKE PROTEIN 1"/>
    <property type="match status" value="1"/>
</dbReference>
<dbReference type="Pfam" id="PF00535">
    <property type="entry name" value="Glycos_transf_2"/>
    <property type="match status" value="1"/>
</dbReference>
<dbReference type="PANTHER" id="PTHR22916">
    <property type="entry name" value="GLYCOSYLTRANSFERASE"/>
    <property type="match status" value="1"/>
</dbReference>
<proteinExistence type="predicted"/>
<keyword evidence="3" id="KW-1185">Reference proteome</keyword>
<dbReference type="InterPro" id="IPR029044">
    <property type="entry name" value="Nucleotide-diphossugar_trans"/>
</dbReference>
<reference evidence="2 3" key="1">
    <citation type="journal article" date="2021" name="ISME J.">
        <title>Genomic evolution of the class Acidithiobacillia: deep-branching Proteobacteria living in extreme acidic conditions.</title>
        <authorList>
            <person name="Moya-Beltran A."/>
            <person name="Beard S."/>
            <person name="Rojas-Villalobos C."/>
            <person name="Issotta F."/>
            <person name="Gallardo Y."/>
            <person name="Ulloa R."/>
            <person name="Giaveno A."/>
            <person name="Degli Esposti M."/>
            <person name="Johnson D.B."/>
            <person name="Quatrini R."/>
        </authorList>
    </citation>
    <scope>NUCLEOTIDE SEQUENCE [LARGE SCALE GENOMIC DNA]</scope>
    <source>
        <strain evidence="2 3">RW2</strain>
    </source>
</reference>
<sequence length="332" mass="38096">MINNSGNLINKEIFATIIIPAFRRTSYVGYAIKSALAQTLKNIEIIVVDDSDSEEIKKICHEFEDKRLTYRSNKVRLGVLVSCNNAISESNGRYITVLNDDDLIAPEFLERSVRIMENQSHLSLVFCDHWIIDEFGIVQNKVSDSNTVYWHRDFLAEGELTNPVDALFNGSISVGSTSVFRKSLIDSSMAYKDVGVCADLWMACIYVHSRLPIYYIPERLASYRVHGDSETNGGTSRLPDSERFIYGFLLQELWFPDKNELINKRITDATFRSAKARLISGNRKEARELFALCIKKYRSPRCVIGFVLCMFPHSFSMRFLSLKRKNFYSNVR</sequence>
<dbReference type="Gene3D" id="3.90.550.10">
    <property type="entry name" value="Spore Coat Polysaccharide Biosynthesis Protein SpsA, Chain A"/>
    <property type="match status" value="1"/>
</dbReference>
<dbReference type="EMBL" id="JAAOMP010000126">
    <property type="protein sequence ID" value="MBU2760788.1"/>
    <property type="molecule type" value="Genomic_DNA"/>
</dbReference>
<dbReference type="RefSeq" id="WP_215884366.1">
    <property type="nucleotide sequence ID" value="NZ_JAAOMP010000126.1"/>
</dbReference>
<dbReference type="SUPFAM" id="SSF53448">
    <property type="entry name" value="Nucleotide-diphospho-sugar transferases"/>
    <property type="match status" value="1"/>
</dbReference>
<comment type="caution">
    <text evidence="2">The sequence shown here is derived from an EMBL/GenBank/DDBJ whole genome shotgun (WGS) entry which is preliminary data.</text>
</comment>
<dbReference type="Proteomes" id="UP000755654">
    <property type="component" value="Unassembled WGS sequence"/>
</dbReference>
<evidence type="ECO:0000313" key="3">
    <source>
        <dbReference type="Proteomes" id="UP000755654"/>
    </source>
</evidence>
<gene>
    <name evidence="2" type="ORF">HAP95_11620</name>
</gene>
<dbReference type="CDD" id="cd00761">
    <property type="entry name" value="Glyco_tranf_GTA_type"/>
    <property type="match status" value="1"/>
</dbReference>
<accession>A0ABS6A1M5</accession>
<dbReference type="InterPro" id="IPR001173">
    <property type="entry name" value="Glyco_trans_2-like"/>
</dbReference>
<organism evidence="2 3">
    <name type="scientific">Acidithiobacillus sulfurivorans</name>
    <dbReference type="NCBI Taxonomy" id="1958756"/>
    <lineage>
        <taxon>Bacteria</taxon>
        <taxon>Pseudomonadati</taxon>
        <taxon>Pseudomonadota</taxon>
        <taxon>Acidithiobacillia</taxon>
        <taxon>Acidithiobacillales</taxon>
        <taxon>Acidithiobacillaceae</taxon>
        <taxon>Acidithiobacillus</taxon>
    </lineage>
</organism>
<name>A0ABS6A1M5_9PROT</name>